<evidence type="ECO:0000256" key="7">
    <source>
        <dbReference type="ARBA" id="ARBA00022989"/>
    </source>
</evidence>
<dbReference type="GO" id="GO:0006754">
    <property type="term" value="P:ATP biosynthetic process"/>
    <property type="evidence" value="ECO:0007669"/>
    <property type="project" value="UniProtKB-KW"/>
</dbReference>
<evidence type="ECO:0000256" key="6">
    <source>
        <dbReference type="ARBA" id="ARBA00022792"/>
    </source>
</evidence>
<keyword evidence="5" id="KW-0812">Transmembrane</keyword>
<keyword evidence="7" id="KW-1133">Transmembrane helix</keyword>
<keyword evidence="8" id="KW-0496">Mitochondrion</keyword>
<evidence type="ECO:0000256" key="1">
    <source>
        <dbReference type="ARBA" id="ARBA00002879"/>
    </source>
</evidence>
<keyword evidence="12" id="KW-1185">Reference proteome</keyword>
<organism evidence="11 12">
    <name type="scientific">Columbina picui</name>
    <name type="common">Picui ground-dove</name>
    <dbReference type="NCBI Taxonomy" id="115618"/>
    <lineage>
        <taxon>Eukaryota</taxon>
        <taxon>Metazoa</taxon>
        <taxon>Chordata</taxon>
        <taxon>Craniata</taxon>
        <taxon>Vertebrata</taxon>
        <taxon>Euteleostomi</taxon>
        <taxon>Archelosauria</taxon>
        <taxon>Archosauria</taxon>
        <taxon>Dinosauria</taxon>
        <taxon>Saurischia</taxon>
        <taxon>Theropoda</taxon>
        <taxon>Coelurosauria</taxon>
        <taxon>Aves</taxon>
        <taxon>Neognathae</taxon>
        <taxon>Neoaves</taxon>
        <taxon>Columbimorphae</taxon>
        <taxon>Columbiformes</taxon>
        <taxon>Columbidae</taxon>
        <taxon>Columbina</taxon>
    </lineage>
</organism>
<dbReference type="InterPro" id="IPR027896">
    <property type="entry name" value="UQCC3"/>
</dbReference>
<dbReference type="OrthoDB" id="9884264at2759"/>
<keyword evidence="10" id="KW-0066">ATP synthesis</keyword>
<dbReference type="EMBL" id="VYZG01007277">
    <property type="protein sequence ID" value="NWQ84774.1"/>
    <property type="molecule type" value="Genomic_DNA"/>
</dbReference>
<evidence type="ECO:0000313" key="11">
    <source>
        <dbReference type="EMBL" id="NWQ84774.1"/>
    </source>
</evidence>
<dbReference type="Pfam" id="PF15141">
    <property type="entry name" value="UQCC3"/>
    <property type="match status" value="1"/>
</dbReference>
<evidence type="ECO:0000256" key="4">
    <source>
        <dbReference type="ARBA" id="ARBA00016475"/>
    </source>
</evidence>
<evidence type="ECO:0000313" key="12">
    <source>
        <dbReference type="Proteomes" id="UP000530263"/>
    </source>
</evidence>
<dbReference type="GO" id="GO:0034551">
    <property type="term" value="P:mitochondrial respiratory chain complex III assembly"/>
    <property type="evidence" value="ECO:0007669"/>
    <property type="project" value="InterPro"/>
</dbReference>
<evidence type="ECO:0000256" key="10">
    <source>
        <dbReference type="ARBA" id="ARBA00023310"/>
    </source>
</evidence>
<accession>A0A7K4SG47</accession>
<evidence type="ECO:0000256" key="9">
    <source>
        <dbReference type="ARBA" id="ARBA00023136"/>
    </source>
</evidence>
<keyword evidence="9" id="KW-0472">Membrane</keyword>
<feature type="non-terminal residue" evidence="11">
    <location>
        <position position="1"/>
    </location>
</feature>
<evidence type="ECO:0000256" key="3">
    <source>
        <dbReference type="ARBA" id="ARBA00006970"/>
    </source>
</evidence>
<dbReference type="PANTHER" id="PTHR36465">
    <property type="entry name" value="UBIQUINOL-CYTOCHROME-C REDUCTASE COMPLEX ASSEMBLY FACTOR 3"/>
    <property type="match status" value="1"/>
</dbReference>
<dbReference type="GO" id="GO:0005743">
    <property type="term" value="C:mitochondrial inner membrane"/>
    <property type="evidence" value="ECO:0007669"/>
    <property type="project" value="UniProtKB-SubCell"/>
</dbReference>
<protein>
    <recommendedName>
        <fullName evidence="4">Ubiquinol-cytochrome-c reductase complex assembly factor 3</fullName>
    </recommendedName>
</protein>
<comment type="similarity">
    <text evidence="3">Belongs to the UQCC3 family.</text>
</comment>
<sequence length="83" mass="9355">MAEARRWLRALGRAAVPVALGALLWAAVAAGEEQRRDRIRALPELTPELLAERQRHNRLIAAALREAADTDENVARRPVPWRK</sequence>
<dbReference type="Proteomes" id="UP000530263">
    <property type="component" value="Unassembled WGS sequence"/>
</dbReference>
<evidence type="ECO:0000256" key="2">
    <source>
        <dbReference type="ARBA" id="ARBA00004434"/>
    </source>
</evidence>
<dbReference type="PANTHER" id="PTHR36465:SF1">
    <property type="entry name" value="UBIQUINOL-CYTOCHROME-C REDUCTASE COMPLEX ASSEMBLY FACTOR 3"/>
    <property type="match status" value="1"/>
</dbReference>
<reference evidence="11 12" key="1">
    <citation type="submission" date="2019-09" db="EMBL/GenBank/DDBJ databases">
        <title>Bird 10,000 Genomes (B10K) Project - Family phase.</title>
        <authorList>
            <person name="Zhang G."/>
        </authorList>
    </citation>
    <scope>NUCLEOTIDE SEQUENCE [LARGE SCALE GENOMIC DNA]</scope>
    <source>
        <strain evidence="11">B10K-DU-021-26</strain>
        <tissue evidence="11">Mixed tissue sample</tissue>
    </source>
</reference>
<keyword evidence="6" id="KW-0999">Mitochondrion inner membrane</keyword>
<proteinExistence type="inferred from homology"/>
<comment type="caution">
    <text evidence="11">The sequence shown here is derived from an EMBL/GenBank/DDBJ whole genome shotgun (WGS) entry which is preliminary data.</text>
</comment>
<evidence type="ECO:0000256" key="5">
    <source>
        <dbReference type="ARBA" id="ARBA00022692"/>
    </source>
</evidence>
<comment type="function">
    <text evidence="1">Required for the assembly of the ubiquinol-cytochrome c reductase complex (mitochondrial respiratory chain complex III or cytochrome b-c1 complex), mediating cytochrome b recruitment and probably stabilization within the complex. Thereby, plays an important role in ATP production by mitochondria. Cardiolipin-binding protein, it may also control the cardiolipin composition of mitochondria membranes and their morphology.</text>
</comment>
<dbReference type="AlphaFoldDB" id="A0A7K4SG47"/>
<gene>
    <name evidence="11" type="primary">Uqcc3</name>
    <name evidence="11" type="ORF">COLPIC_R14394</name>
</gene>
<evidence type="ECO:0000256" key="8">
    <source>
        <dbReference type="ARBA" id="ARBA00023128"/>
    </source>
</evidence>
<name>A0A7K4SG47_COLPI</name>
<comment type="subcellular location">
    <subcellularLocation>
        <location evidence="2">Mitochondrion inner membrane</location>
        <topology evidence="2">Single-pass membrane protein</topology>
    </subcellularLocation>
</comment>
<feature type="non-terminal residue" evidence="11">
    <location>
        <position position="83"/>
    </location>
</feature>